<dbReference type="OMA" id="VWSVERC"/>
<keyword evidence="2" id="KW-1185">Reference proteome</keyword>
<dbReference type="EMBL" id="LYXU01000004">
    <property type="protein sequence ID" value="OBS17798.1"/>
    <property type="molecule type" value="Genomic_DNA"/>
</dbReference>
<sequence length="244" mass="28235">MCKAVRYVYPNCGHPIVQDKYVWSVERCPYAQCCSRDCWIPNDIPQHLIEDTPWPYDNLTEPCPMPHEPSPIPNQSCSMSHERSYSTESATLSARSTNNDQPSCIEFMFTSPPTPEHQLLDDEEMERLIQEFFFQESLPAATSGAIPDEDVSYLDGDDFTLSDDLVLLNEDNHHQTEVSLETEPFSDEQLAYFDEIVPQTGEQLSFPSVEDIIEWEQVRAVQAPLDQYSFGQDMDLEWRFDEWF</sequence>
<evidence type="ECO:0000313" key="1">
    <source>
        <dbReference type="EMBL" id="OBS17798.1"/>
    </source>
</evidence>
<dbReference type="OrthoDB" id="4985941at2759"/>
<reference evidence="1 2" key="1">
    <citation type="submission" date="2016-06" db="EMBL/GenBank/DDBJ databases">
        <title>Living apart together: crosstalk between the core and supernumerary genomes in a fungal plant pathogen.</title>
        <authorList>
            <person name="Vanheule A."/>
            <person name="Audenaert K."/>
            <person name="Warris S."/>
            <person name="Van De Geest H."/>
            <person name="Schijlen E."/>
            <person name="Hofte M."/>
            <person name="De Saeger S."/>
            <person name="Haesaert G."/>
            <person name="Waalwijk C."/>
            <person name="Van Der Lee T."/>
        </authorList>
    </citation>
    <scope>NUCLEOTIDE SEQUENCE [LARGE SCALE GENOMIC DNA]</scope>
    <source>
        <strain evidence="1 2">2516</strain>
    </source>
</reference>
<proteinExistence type="predicted"/>
<dbReference type="AlphaFoldDB" id="A0A1B8ABE7"/>
<name>A0A1B8ABE7_FUSPO</name>
<protein>
    <submittedName>
        <fullName evidence="1">Uncharacterized protein</fullName>
    </submittedName>
</protein>
<dbReference type="Proteomes" id="UP000091967">
    <property type="component" value="Unassembled WGS sequence"/>
</dbReference>
<gene>
    <name evidence="1" type="ORF">FPOA_09530</name>
</gene>
<comment type="caution">
    <text evidence="1">The sequence shown here is derived from an EMBL/GenBank/DDBJ whole genome shotgun (WGS) entry which is preliminary data.</text>
</comment>
<organism evidence="1 2">
    <name type="scientific">Fusarium poae</name>
    <dbReference type="NCBI Taxonomy" id="36050"/>
    <lineage>
        <taxon>Eukaryota</taxon>
        <taxon>Fungi</taxon>
        <taxon>Dikarya</taxon>
        <taxon>Ascomycota</taxon>
        <taxon>Pezizomycotina</taxon>
        <taxon>Sordariomycetes</taxon>
        <taxon>Hypocreomycetidae</taxon>
        <taxon>Hypocreales</taxon>
        <taxon>Nectriaceae</taxon>
        <taxon>Fusarium</taxon>
    </lineage>
</organism>
<evidence type="ECO:0000313" key="2">
    <source>
        <dbReference type="Proteomes" id="UP000091967"/>
    </source>
</evidence>
<accession>A0A1B8ABE7</accession>